<dbReference type="SUPFAM" id="SSF52540">
    <property type="entry name" value="P-loop containing nucleoside triphosphate hydrolases"/>
    <property type="match status" value="1"/>
</dbReference>
<evidence type="ECO:0000256" key="3">
    <source>
        <dbReference type="ARBA" id="ARBA00022763"/>
    </source>
</evidence>
<comment type="similarity">
    <text evidence="1">Belongs to the DNA mismatch repair MutS family.</text>
</comment>
<evidence type="ECO:0000256" key="5">
    <source>
        <dbReference type="ARBA" id="ARBA00023125"/>
    </source>
</evidence>
<dbReference type="FunCoup" id="G0NJK0">
    <property type="interactions" value="3147"/>
</dbReference>
<keyword evidence="8" id="KW-1185">Reference proteome</keyword>
<dbReference type="PANTHER" id="PTHR11361">
    <property type="entry name" value="DNA MISMATCH REPAIR PROTEIN MUTS FAMILY MEMBER"/>
    <property type="match status" value="1"/>
</dbReference>
<protein>
    <recommendedName>
        <fullName evidence="6">DNA mismatch repair proteins mutS family domain-containing protein</fullName>
    </recommendedName>
</protein>
<evidence type="ECO:0000256" key="1">
    <source>
        <dbReference type="ARBA" id="ARBA00006271"/>
    </source>
</evidence>
<organism evidence="8">
    <name type="scientific">Caenorhabditis brenneri</name>
    <name type="common">Nematode worm</name>
    <dbReference type="NCBI Taxonomy" id="135651"/>
    <lineage>
        <taxon>Eukaryota</taxon>
        <taxon>Metazoa</taxon>
        <taxon>Ecdysozoa</taxon>
        <taxon>Nematoda</taxon>
        <taxon>Chromadorea</taxon>
        <taxon>Rhabditida</taxon>
        <taxon>Rhabditina</taxon>
        <taxon>Rhabditomorpha</taxon>
        <taxon>Rhabditoidea</taxon>
        <taxon>Rhabditidae</taxon>
        <taxon>Peloderinae</taxon>
        <taxon>Caenorhabditis</taxon>
    </lineage>
</organism>
<dbReference type="GO" id="GO:0042771">
    <property type="term" value="P:intrinsic apoptotic signaling pathway in response to DNA damage by p53 class mediator"/>
    <property type="evidence" value="ECO:0007669"/>
    <property type="project" value="EnsemblMetazoa"/>
</dbReference>
<evidence type="ECO:0000259" key="6">
    <source>
        <dbReference type="PROSITE" id="PS00486"/>
    </source>
</evidence>
<sequence>MSGGKDEGSDKALLKILKSKSPNTIAIFSRGEYFTVYGDDAVFVATNIFKSDVCVKTFTLCTNDSQQMKFISVNRGQYEKVVRETIVLLRCSVELFTSEQGEWKMIKRGSPGNTVEFEQEIGVADQAPVLAVYIHPGDNDNRVTLCAWDAGNVRIVTSEFIDTPSFSQIEQCIFGLCPTEYILVNSLSSATPNAKKLSSMFTKMEVHNKQQLKTPSEWEDVLKCIHEDYKGEIEKQSESVKTCLQLLHSNAADEYGPSEKYSIFSYGAHGIMQIDSCAVDALELFQLNYNYLGKAVVIKTTFIIFFLFTEKSNNLTLYNVINKCKTLPGEKLLRDWLSRPLCNIDHINERLDIVEALIENQTVRQKLRDSFLARMPDCSQLARRLIRKSTLQDLNRFYQAATLLESVEMQLIQLCENEKFSASIERLLKSEVTAILKKVERFQILCDEFFDFDYEKENKEIRVKVDFVPEIQEISEKLDKVEKIAEKLRKKYATKFECDSMKLDKNAQYGYYFRVTLKEEKSIRKKDVHILETTKGSGVKFTVGELSDINDEFLDFHLKYIRAEEEVISMLCKKAEEFIPLIPAMSQLIATLDVFVSLSTFAASSSGIYCRPNLLPLGSKQLNLKQCRHPVIEGNSDKPFIPNDVVLDENRLIVLTGANMGGKSTYLRSAALSILLSQIGSFVPCTSATISVVDGIFTRVGASDKQSQGISTFMAEMLDCSAILQRATENSFVVIDELGRGTSTFDGFGIASAIAQDILNRIKCLSIFATHFHEMGKLAEQEGAVALQMGVQVENNEINMLYKVFDGVAQCSFGLQVAKMVGIDESVINKASKLLEGLEKKVVFDNEKKKELLGSTDIRKAILSLVN</sequence>
<dbReference type="Gene3D" id="1.10.1420.10">
    <property type="match status" value="2"/>
</dbReference>
<dbReference type="GO" id="GO:0043570">
    <property type="term" value="P:maintenance of DNA repeat elements"/>
    <property type="evidence" value="ECO:0007669"/>
    <property type="project" value="EnsemblMetazoa"/>
</dbReference>
<keyword evidence="3" id="KW-0227">DNA damage</keyword>
<accession>G0NJK0</accession>
<evidence type="ECO:0000256" key="2">
    <source>
        <dbReference type="ARBA" id="ARBA00022741"/>
    </source>
</evidence>
<dbReference type="InterPro" id="IPR027417">
    <property type="entry name" value="P-loop_NTPase"/>
</dbReference>
<dbReference type="OrthoDB" id="10252754at2759"/>
<dbReference type="InParanoid" id="G0NJK0"/>
<dbReference type="Gene3D" id="3.40.1170.10">
    <property type="entry name" value="DNA repair protein MutS, domain I"/>
    <property type="match status" value="1"/>
</dbReference>
<dbReference type="Pfam" id="PF05190">
    <property type="entry name" value="MutS_IV"/>
    <property type="match status" value="1"/>
</dbReference>
<feature type="domain" description="DNA mismatch repair proteins mutS family" evidence="6">
    <location>
        <begin position="731"/>
        <end position="747"/>
    </location>
</feature>
<dbReference type="PANTHER" id="PTHR11361:SF145">
    <property type="entry name" value="DNA MISMATCH REPAIR PROTEINS MUTS FAMILY DOMAIN-CONTAINING PROTEIN"/>
    <property type="match status" value="1"/>
</dbReference>
<dbReference type="InterPro" id="IPR007696">
    <property type="entry name" value="DNA_mismatch_repair_MutS_core"/>
</dbReference>
<evidence type="ECO:0000313" key="7">
    <source>
        <dbReference type="EMBL" id="EGT32647.1"/>
    </source>
</evidence>
<dbReference type="Proteomes" id="UP000008068">
    <property type="component" value="Unassembled WGS sequence"/>
</dbReference>
<dbReference type="Gene3D" id="3.40.50.300">
    <property type="entry name" value="P-loop containing nucleotide triphosphate hydrolases"/>
    <property type="match status" value="1"/>
</dbReference>
<dbReference type="EMBL" id="GL379896">
    <property type="protein sequence ID" value="EGT32647.1"/>
    <property type="molecule type" value="Genomic_DNA"/>
</dbReference>
<dbReference type="PIRSF" id="PIRSF005813">
    <property type="entry name" value="MSH2"/>
    <property type="match status" value="1"/>
</dbReference>
<dbReference type="Gene3D" id="3.30.420.110">
    <property type="entry name" value="MutS, connector domain"/>
    <property type="match status" value="1"/>
</dbReference>
<gene>
    <name evidence="7" type="ORF">CAEBREN_29612</name>
</gene>
<dbReference type="Pfam" id="PF00488">
    <property type="entry name" value="MutS_V"/>
    <property type="match status" value="1"/>
</dbReference>
<name>G0NJK0_CAEBE</name>
<dbReference type="GO" id="GO:0140664">
    <property type="term" value="F:ATP-dependent DNA damage sensor activity"/>
    <property type="evidence" value="ECO:0007669"/>
    <property type="project" value="InterPro"/>
</dbReference>
<reference evidence="8" key="1">
    <citation type="submission" date="2011-07" db="EMBL/GenBank/DDBJ databases">
        <authorList>
            <consortium name="Caenorhabditis brenneri Sequencing and Analysis Consortium"/>
            <person name="Wilson R.K."/>
        </authorList>
    </citation>
    <scope>NUCLEOTIDE SEQUENCE [LARGE SCALE GENOMIC DNA]</scope>
    <source>
        <strain evidence="8">PB2801</strain>
    </source>
</reference>
<dbReference type="SUPFAM" id="SSF48334">
    <property type="entry name" value="DNA repair protein MutS, domain III"/>
    <property type="match status" value="1"/>
</dbReference>
<dbReference type="GO" id="GO:0032301">
    <property type="term" value="C:MutSalpha complex"/>
    <property type="evidence" value="ECO:0007669"/>
    <property type="project" value="TreeGrafter"/>
</dbReference>
<dbReference type="InterPro" id="IPR000432">
    <property type="entry name" value="DNA_mismatch_repair_MutS_C"/>
</dbReference>
<dbReference type="GO" id="GO:0030983">
    <property type="term" value="F:mismatched DNA binding"/>
    <property type="evidence" value="ECO:0007669"/>
    <property type="project" value="InterPro"/>
</dbReference>
<dbReference type="Pfam" id="PF05192">
    <property type="entry name" value="MutS_III"/>
    <property type="match status" value="1"/>
</dbReference>
<dbReference type="GO" id="GO:0005524">
    <property type="term" value="F:ATP binding"/>
    <property type="evidence" value="ECO:0007669"/>
    <property type="project" value="UniProtKB-KW"/>
</dbReference>
<keyword evidence="4" id="KW-0067">ATP-binding</keyword>
<dbReference type="InterPro" id="IPR036678">
    <property type="entry name" value="MutS_con_dom_sf"/>
</dbReference>
<dbReference type="InterPro" id="IPR007861">
    <property type="entry name" value="DNA_mismatch_repair_MutS_clamp"/>
</dbReference>
<dbReference type="InterPro" id="IPR045076">
    <property type="entry name" value="MutS"/>
</dbReference>
<dbReference type="FunFam" id="3.40.50.300:FF:004679">
    <property type="entry name" value="MSH (MutS Homolog) family"/>
    <property type="match status" value="1"/>
</dbReference>
<dbReference type="SMART" id="SM00533">
    <property type="entry name" value="MUTSd"/>
    <property type="match status" value="1"/>
</dbReference>
<keyword evidence="5" id="KW-0238">DNA-binding</keyword>
<dbReference type="GO" id="GO:0006298">
    <property type="term" value="P:mismatch repair"/>
    <property type="evidence" value="ECO:0007669"/>
    <property type="project" value="EnsemblMetazoa"/>
</dbReference>
<keyword evidence="2" id="KW-0547">Nucleotide-binding</keyword>
<dbReference type="STRING" id="135651.G0NJK0"/>
<dbReference type="InterPro" id="IPR036187">
    <property type="entry name" value="DNA_mismatch_repair_MutS_sf"/>
</dbReference>
<dbReference type="SMART" id="SM00534">
    <property type="entry name" value="MUTSac"/>
    <property type="match status" value="1"/>
</dbReference>
<dbReference type="Pfam" id="PF01624">
    <property type="entry name" value="MutS_I"/>
    <property type="match status" value="1"/>
</dbReference>
<dbReference type="HOGENOM" id="CLU_002472_10_0_1"/>
<evidence type="ECO:0000313" key="8">
    <source>
        <dbReference type="Proteomes" id="UP000008068"/>
    </source>
</evidence>
<dbReference type="PROSITE" id="PS00486">
    <property type="entry name" value="DNA_MISMATCH_REPAIR_2"/>
    <property type="match status" value="1"/>
</dbReference>
<dbReference type="InterPro" id="IPR016151">
    <property type="entry name" value="DNA_mismatch_repair_MutS_N"/>
</dbReference>
<dbReference type="InterPro" id="IPR007695">
    <property type="entry name" value="DNA_mismatch_repair_MutS-lik_N"/>
</dbReference>
<dbReference type="InterPro" id="IPR011184">
    <property type="entry name" value="DNA_mismatch_repair_Msh2"/>
</dbReference>
<evidence type="ECO:0000256" key="4">
    <source>
        <dbReference type="ARBA" id="ARBA00022840"/>
    </source>
</evidence>
<dbReference type="AlphaFoldDB" id="G0NJK0"/>
<dbReference type="eggNOG" id="KOG0219">
    <property type="taxonomic scope" value="Eukaryota"/>
</dbReference>
<proteinExistence type="inferred from homology"/>